<evidence type="ECO:0000313" key="7">
    <source>
        <dbReference type="EMBL" id="BCZ49265.1"/>
    </source>
</evidence>
<feature type="transmembrane region" description="Helical" evidence="4">
    <location>
        <begin position="12"/>
        <end position="35"/>
    </location>
</feature>
<accession>A0ABM7TDP7</accession>
<reference evidence="8" key="1">
    <citation type="submission" date="2021-07" db="EMBL/GenBank/DDBJ databases">
        <title>Complete genome sequencing of a Clostridium isolate.</title>
        <authorList>
            <person name="Ueki A."/>
            <person name="Tonouchi A."/>
        </authorList>
    </citation>
    <scope>NUCLEOTIDE SEQUENCE [LARGE SCALE GENOMIC DNA]</scope>
    <source>
        <strain evidence="8">C5S11</strain>
    </source>
</reference>
<dbReference type="EMBL" id="AP024849">
    <property type="protein sequence ID" value="BCZ49265.1"/>
    <property type="molecule type" value="Genomic_DNA"/>
</dbReference>
<name>A0ABM7TDP7_9CLOT</name>
<proteinExistence type="inferred from homology"/>
<evidence type="ECO:0000256" key="4">
    <source>
        <dbReference type="SAM" id="Phobius"/>
    </source>
</evidence>
<dbReference type="CDD" id="cd11386">
    <property type="entry name" value="MCP_signal"/>
    <property type="match status" value="1"/>
</dbReference>
<keyword evidence="8" id="KW-1185">Reference proteome</keyword>
<evidence type="ECO:0008006" key="9">
    <source>
        <dbReference type="Google" id="ProtNLM"/>
    </source>
</evidence>
<organism evidence="7 8">
    <name type="scientific">Clostridium gelidum</name>
    <dbReference type="NCBI Taxonomy" id="704125"/>
    <lineage>
        <taxon>Bacteria</taxon>
        <taxon>Bacillati</taxon>
        <taxon>Bacillota</taxon>
        <taxon>Clostridia</taxon>
        <taxon>Eubacteriales</taxon>
        <taxon>Clostridiaceae</taxon>
        <taxon>Clostridium</taxon>
    </lineage>
</organism>
<evidence type="ECO:0000256" key="3">
    <source>
        <dbReference type="PROSITE-ProRule" id="PRU00284"/>
    </source>
</evidence>
<dbReference type="InterPro" id="IPR004090">
    <property type="entry name" value="Chemotax_Me-accpt_rcpt"/>
</dbReference>
<dbReference type="PANTHER" id="PTHR32089">
    <property type="entry name" value="METHYL-ACCEPTING CHEMOTAXIS PROTEIN MCPB"/>
    <property type="match status" value="1"/>
</dbReference>
<evidence type="ECO:0000259" key="6">
    <source>
        <dbReference type="PROSITE" id="PS50885"/>
    </source>
</evidence>
<evidence type="ECO:0000256" key="1">
    <source>
        <dbReference type="ARBA" id="ARBA00023224"/>
    </source>
</evidence>
<protein>
    <recommendedName>
        <fullName evidence="9">Methyl-accepting chemotaxis protein</fullName>
    </recommendedName>
</protein>
<keyword evidence="4" id="KW-0812">Transmembrane</keyword>
<keyword evidence="4" id="KW-1133">Transmembrane helix</keyword>
<dbReference type="PROSITE" id="PS50111">
    <property type="entry name" value="CHEMOTAXIS_TRANSDUC_2"/>
    <property type="match status" value="1"/>
</dbReference>
<feature type="domain" description="Methyl-accepting transducer" evidence="5">
    <location>
        <begin position="287"/>
        <end position="523"/>
    </location>
</feature>
<dbReference type="InterPro" id="IPR024478">
    <property type="entry name" value="HlyB_4HB_MCP"/>
</dbReference>
<dbReference type="PANTHER" id="PTHR32089:SF112">
    <property type="entry name" value="LYSOZYME-LIKE PROTEIN-RELATED"/>
    <property type="match status" value="1"/>
</dbReference>
<dbReference type="PRINTS" id="PR00260">
    <property type="entry name" value="CHEMTRNSDUCR"/>
</dbReference>
<dbReference type="Pfam" id="PF00015">
    <property type="entry name" value="MCPsignal"/>
    <property type="match status" value="1"/>
</dbReference>
<evidence type="ECO:0000256" key="2">
    <source>
        <dbReference type="ARBA" id="ARBA00029447"/>
    </source>
</evidence>
<evidence type="ECO:0000259" key="5">
    <source>
        <dbReference type="PROSITE" id="PS50111"/>
    </source>
</evidence>
<comment type="similarity">
    <text evidence="2">Belongs to the methyl-accepting chemotaxis (MCP) protein family.</text>
</comment>
<dbReference type="PROSITE" id="PS50885">
    <property type="entry name" value="HAMP"/>
    <property type="match status" value="1"/>
</dbReference>
<keyword evidence="4" id="KW-0472">Membrane</keyword>
<keyword evidence="1 3" id="KW-0807">Transducer</keyword>
<evidence type="ECO:0000313" key="8">
    <source>
        <dbReference type="Proteomes" id="UP000824633"/>
    </source>
</evidence>
<gene>
    <name evidence="7" type="ORF">psyc5s11_53320</name>
</gene>
<dbReference type="Pfam" id="PF12729">
    <property type="entry name" value="4HB_MCP_1"/>
    <property type="match status" value="1"/>
</dbReference>
<dbReference type="SUPFAM" id="SSF58104">
    <property type="entry name" value="Methyl-accepting chemotaxis protein (MCP) signaling domain"/>
    <property type="match status" value="1"/>
</dbReference>
<dbReference type="SMART" id="SM00283">
    <property type="entry name" value="MA"/>
    <property type="match status" value="1"/>
</dbReference>
<feature type="domain" description="HAMP" evidence="6">
    <location>
        <begin position="213"/>
        <end position="268"/>
    </location>
</feature>
<feature type="transmembrane region" description="Helical" evidence="4">
    <location>
        <begin position="188"/>
        <end position="211"/>
    </location>
</feature>
<dbReference type="RefSeq" id="WP_224035460.1">
    <property type="nucleotide sequence ID" value="NZ_AP024849.1"/>
</dbReference>
<dbReference type="Gene3D" id="1.10.287.950">
    <property type="entry name" value="Methyl-accepting chemotaxis protein"/>
    <property type="match status" value="1"/>
</dbReference>
<dbReference type="InterPro" id="IPR004089">
    <property type="entry name" value="MCPsignal_dom"/>
</dbReference>
<sequence length="573" mass="62823">MRWLNNLKVGKKLTLLIVCSLIGLLAVGTTGYYFLLASSKSIDSMYNERLLSSEWLSESRVHARAITADIYRLMVTTDKNENDSLIKDIDTRAGEFNNYMNQYKNLKLDSFETSKIKEIEDNLAKYREGRKTVISLAKENKNQEAYEYYGKNVDTYVQAFMNDLVKLGEHNRQIAEEINNTDKSNFKVAVGTFLSIVITGSILIILLGLLITKRITKRLNDFVVFIGALSEGNFSMEVSSENLQDKSEFGIVTNALDKMTKNIRELLKQLGNTSEQLVLSSEELTASAEQSADASNLVATAVTNMAQGADDQLAFANDTTNVVENISEKINVVSENTKSVSTLTDNAEVSANAGEEAIEKAINQMELIEKKTNETSSIISELEEKSTKIGQIIDTIESISEQTNLLALNAAIESARAGEAGKGFSVVADEIRKLAEQSQEATKEIAEIINDVQNKTNSAVSVMNENSKEVDAGATVVNVAGTSFREILKMIRSISEQIHEISKSINEISVGTKASVTSVNNIQNISMNIADETQTISAAAEEQLASVEEIASSSKILSQMSEDLGSIIAKFKV</sequence>
<dbReference type="InterPro" id="IPR003660">
    <property type="entry name" value="HAMP_dom"/>
</dbReference>
<dbReference type="Proteomes" id="UP000824633">
    <property type="component" value="Chromosome"/>
</dbReference>